<dbReference type="EMBL" id="BAABQM010000001">
    <property type="protein sequence ID" value="GAA5414452.1"/>
    <property type="molecule type" value="Genomic_DNA"/>
</dbReference>
<accession>A0ABP9U8P8</accession>
<dbReference type="SUPFAM" id="SSF52540">
    <property type="entry name" value="P-loop containing nucleoside triphosphate hydrolases"/>
    <property type="match status" value="1"/>
</dbReference>
<proteinExistence type="predicted"/>
<reference evidence="6" key="1">
    <citation type="submission" date="2024-02" db="EMBL/GenBank/DDBJ databases">
        <title>Draft genome sequence of new strains in genus Ureaplasma.</title>
        <authorList>
            <person name="Nakajima Y."/>
            <person name="Segawa T."/>
        </authorList>
    </citation>
    <scope>NUCLEOTIDE SEQUENCE [LARGE SCALE GENOMIC DNA]</scope>
    <source>
        <strain evidence="6">OM1</strain>
    </source>
</reference>
<protein>
    <submittedName>
        <fullName evidence="6">Uncharacterized protein</fullName>
    </submittedName>
</protein>
<dbReference type="Gene3D" id="3.40.50.300">
    <property type="entry name" value="P-loop containing nucleotide triphosphate hydrolases"/>
    <property type="match status" value="1"/>
</dbReference>
<dbReference type="RefSeq" id="WP_353289618.1">
    <property type="nucleotide sequence ID" value="NZ_BAABQM010000001.1"/>
</dbReference>
<feature type="transmembrane region" description="Helical" evidence="5">
    <location>
        <begin position="21"/>
        <end position="40"/>
    </location>
</feature>
<evidence type="ECO:0000256" key="5">
    <source>
        <dbReference type="SAM" id="Phobius"/>
    </source>
</evidence>
<evidence type="ECO:0000313" key="7">
    <source>
        <dbReference type="Proteomes" id="UP001449582"/>
    </source>
</evidence>
<dbReference type="Proteomes" id="UP001449582">
    <property type="component" value="Unassembled WGS sequence"/>
</dbReference>
<keyword evidence="2 5" id="KW-0812">Transmembrane</keyword>
<evidence type="ECO:0000256" key="3">
    <source>
        <dbReference type="ARBA" id="ARBA00022989"/>
    </source>
</evidence>
<feature type="transmembrane region" description="Helical" evidence="5">
    <location>
        <begin position="110"/>
        <end position="127"/>
    </location>
</feature>
<comment type="subcellular location">
    <subcellularLocation>
        <location evidence="1">Membrane</location>
        <topology evidence="1">Multi-pass membrane protein</topology>
    </subcellularLocation>
</comment>
<keyword evidence="3 5" id="KW-1133">Transmembrane helix</keyword>
<feature type="transmembrane region" description="Helical" evidence="5">
    <location>
        <begin position="187"/>
        <end position="211"/>
    </location>
</feature>
<feature type="transmembrane region" description="Helical" evidence="5">
    <location>
        <begin position="223"/>
        <end position="249"/>
    </location>
</feature>
<feature type="transmembrane region" description="Helical" evidence="5">
    <location>
        <begin position="139"/>
        <end position="161"/>
    </location>
</feature>
<dbReference type="InterPro" id="IPR006419">
    <property type="entry name" value="NMN_transpt_PnuC"/>
</dbReference>
<gene>
    <name evidence="6" type="ORF">UREOM_1630</name>
</gene>
<name>A0ABP9U8P8_9BACT</name>
<evidence type="ECO:0000256" key="1">
    <source>
        <dbReference type="ARBA" id="ARBA00004141"/>
    </source>
</evidence>
<dbReference type="Pfam" id="PF04973">
    <property type="entry name" value="NMN_transporter"/>
    <property type="match status" value="1"/>
</dbReference>
<evidence type="ECO:0000256" key="4">
    <source>
        <dbReference type="ARBA" id="ARBA00023136"/>
    </source>
</evidence>
<organism evidence="6 7">
    <name type="scientific">Ureaplasma ceti</name>
    <dbReference type="NCBI Taxonomy" id="3119530"/>
    <lineage>
        <taxon>Bacteria</taxon>
        <taxon>Bacillati</taxon>
        <taxon>Mycoplasmatota</taxon>
        <taxon>Mycoplasmoidales</taxon>
        <taxon>Mycoplasmoidaceae</taxon>
        <taxon>Ureaplasma</taxon>
    </lineage>
</organism>
<keyword evidence="7" id="KW-1185">Reference proteome</keyword>
<keyword evidence="4 5" id="KW-0472">Membrane</keyword>
<dbReference type="InterPro" id="IPR027417">
    <property type="entry name" value="P-loop_NTPase"/>
</dbReference>
<feature type="transmembrane region" description="Helical" evidence="5">
    <location>
        <begin position="86"/>
        <end position="104"/>
    </location>
</feature>
<feature type="transmembrane region" description="Helical" evidence="5">
    <location>
        <begin position="60"/>
        <end position="79"/>
    </location>
</feature>
<evidence type="ECO:0000256" key="2">
    <source>
        <dbReference type="ARBA" id="ARBA00022692"/>
    </source>
</evidence>
<comment type="caution">
    <text evidence="6">The sequence shown here is derived from an EMBL/GenBank/DDBJ whole genome shotgun (WGS) entry which is preliminary data.</text>
</comment>
<evidence type="ECO:0000313" key="6">
    <source>
        <dbReference type="EMBL" id="GAA5414452.1"/>
    </source>
</evidence>
<sequence length="498" mass="58620">MRLHSENKLTQSFQKEWKENKFDWIVIWLLTLTTTILSLFSINQGRFIWEENVNTVQKVLGIAVAVSAITGFLGTYLFFRRNQWAFLFAIFNAVLYGAYCYSLNLFAEFLIYVIIYTPTYIVSWWKLKVGKKIKTYRLNWKISLIFLTLFIVLTIVFYFSFPLMTYRWNLAVHNPHPQFDYFFKDKLAGTILAMIIDATLIVAFLMMILGFKETWIVWQVKNVLSIILFAGVGMLNYSVIGINICYLVIATYICIKEYKMKGIRIGFTGVGSSGKSYMINDLRSWFEEQDFLIKDEREYGLDQDSQSQTNDNKYMNYLKGDATAFESQEQFFIGQMAVAEAAEQHLGNVLFNRTLHDSFLYSEVHVRNGNFSPAEILKWQKLKQQAKRFLATKTKLDILFVFLPKSWDVVQQFREEGLKNTSVVDHERRKLEFKKLSEYQEFFKAYFDDSYNEWLEIARSSCKEIIFIDSSKENYTMNKKIIQEKIQALKNKKVLKNN</sequence>